<dbReference type="Proteomes" id="UP000629287">
    <property type="component" value="Unassembled WGS sequence"/>
</dbReference>
<feature type="region of interest" description="Disordered" evidence="1">
    <location>
        <begin position="52"/>
        <end position="71"/>
    </location>
</feature>
<comment type="caution">
    <text evidence="2">The sequence shown here is derived from an EMBL/GenBank/DDBJ whole genome shotgun (WGS) entry which is preliminary data.</text>
</comment>
<dbReference type="Gene3D" id="1.10.238.160">
    <property type="match status" value="1"/>
</dbReference>
<dbReference type="InterPro" id="IPR010260">
    <property type="entry name" value="AlpA"/>
</dbReference>
<dbReference type="Pfam" id="PF05930">
    <property type="entry name" value="Phage_AlpA"/>
    <property type="match status" value="1"/>
</dbReference>
<keyword evidence="3" id="KW-1185">Reference proteome</keyword>
<name>A0A8I0P4Q2_9ACTN</name>
<reference evidence="2 3" key="1">
    <citation type="submission" date="2020-10" db="EMBL/GenBank/DDBJ databases">
        <title>Sequencing the genomes of 1000 actinobacteria strains.</title>
        <authorList>
            <person name="Klenk H.-P."/>
        </authorList>
    </citation>
    <scope>NUCLEOTIDE SEQUENCE [LARGE SCALE GENOMIC DNA]</scope>
    <source>
        <strain evidence="2 3">DSM 41803</strain>
    </source>
</reference>
<dbReference type="AlphaFoldDB" id="A0A8I0P4Q2"/>
<sequence>MDISRYIDADQVASRLGISRQSVYNLVNRSPDFPKPTKVGRASLWLPGEVDKWRASHPARRPRAPKEDPKP</sequence>
<dbReference type="GeneID" id="86827878"/>
<proteinExistence type="predicted"/>
<evidence type="ECO:0000313" key="2">
    <source>
        <dbReference type="EMBL" id="MBE1597174.1"/>
    </source>
</evidence>
<organism evidence="2 3">
    <name type="scientific">Streptomyces stelliscabiei</name>
    <dbReference type="NCBI Taxonomy" id="146820"/>
    <lineage>
        <taxon>Bacteria</taxon>
        <taxon>Bacillati</taxon>
        <taxon>Actinomycetota</taxon>
        <taxon>Actinomycetes</taxon>
        <taxon>Kitasatosporales</taxon>
        <taxon>Streptomycetaceae</taxon>
        <taxon>Streptomyces</taxon>
    </lineage>
</organism>
<gene>
    <name evidence="2" type="ORF">H4687_003303</name>
</gene>
<accession>A0A8I0P4Q2</accession>
<evidence type="ECO:0000256" key="1">
    <source>
        <dbReference type="SAM" id="MobiDB-lite"/>
    </source>
</evidence>
<dbReference type="RefSeq" id="WP_079028243.1">
    <property type="nucleotide sequence ID" value="NZ_JADBGF010000001.1"/>
</dbReference>
<evidence type="ECO:0000313" key="3">
    <source>
        <dbReference type="Proteomes" id="UP000629287"/>
    </source>
</evidence>
<dbReference type="EMBL" id="JADBGF010000001">
    <property type="protein sequence ID" value="MBE1597174.1"/>
    <property type="molecule type" value="Genomic_DNA"/>
</dbReference>
<protein>
    <submittedName>
        <fullName evidence="2">Prophage regulatory protein</fullName>
    </submittedName>
</protein>